<dbReference type="PANTHER" id="PTHR47396">
    <property type="entry name" value="TYPE I RESTRICTION ENZYME ECOKI R PROTEIN"/>
    <property type="match status" value="1"/>
</dbReference>
<dbReference type="GO" id="GO:0003677">
    <property type="term" value="F:DNA binding"/>
    <property type="evidence" value="ECO:0007669"/>
    <property type="project" value="InterPro"/>
</dbReference>
<dbReference type="InterPro" id="IPR027417">
    <property type="entry name" value="P-loop_NTPase"/>
</dbReference>
<dbReference type="Proteomes" id="UP000198897">
    <property type="component" value="Unassembled WGS sequence"/>
</dbReference>
<keyword evidence="2" id="KW-0347">Helicase</keyword>
<organism evidence="2 3">
    <name type="scientific">Halobacillus alkaliphilus</name>
    <dbReference type="NCBI Taxonomy" id="396056"/>
    <lineage>
        <taxon>Bacteria</taxon>
        <taxon>Bacillati</taxon>
        <taxon>Bacillota</taxon>
        <taxon>Bacilli</taxon>
        <taxon>Bacillales</taxon>
        <taxon>Bacillaceae</taxon>
        <taxon>Halobacillus</taxon>
    </lineage>
</organism>
<dbReference type="InterPro" id="IPR050742">
    <property type="entry name" value="Helicase_Restrict-Modif_Enz"/>
</dbReference>
<protein>
    <submittedName>
        <fullName evidence="2">Superfamily II DNA or RNA helicase</fullName>
    </submittedName>
</protein>
<dbReference type="InterPro" id="IPR006935">
    <property type="entry name" value="Helicase/UvrB_N"/>
</dbReference>
<dbReference type="GO" id="GO:0005829">
    <property type="term" value="C:cytosol"/>
    <property type="evidence" value="ECO:0007669"/>
    <property type="project" value="TreeGrafter"/>
</dbReference>
<keyword evidence="2" id="KW-0547">Nucleotide-binding</keyword>
<keyword evidence="2" id="KW-0067">ATP-binding</keyword>
<dbReference type="SMART" id="SM00487">
    <property type="entry name" value="DEXDc"/>
    <property type="match status" value="1"/>
</dbReference>
<sequence>MSSIRLEYITQWDNVELINRSLKSFQIEALNTAIKYINSRSDKHALIKLPTGTGKTLIIYMLANFYKKVKNTLIVTSSDTVKKHILYELEEGISNNFELSDIIQKKVIEIFPKDIPDKLEANEQNIYVTTIQALSYMKSNEELEKVEKLKECVDLVLFDEGHKEPASKWKKALRELDKKVILFTATPIRDDKNKLRIDNKHIYNFPLANAMEQNYIRTPNFIDIEQDDLEPFIDEIIEKCDEIESNEKVIIRFKSKEDIIRAHNYLKNSHEKEVISIHEEFTETNYPDDSMIKKVPKNLRSQKYTYWLHQYKLIEGMDDSSFKILALFDGFSNARPLVQQVGRILRQSEFGGETKEYSTIIFKSSSKTNQEELWKNYLIFEEYLSSDKSLISFDFNNYLNAVINSQPKAVYIDGKVLPRIELNTNLTQENNQYLTKLKLPFQANVLIQKIGLEKTFEEVHSYILNYLEDNDLYLIEIIPDHSRSLILCLFAYYSDSPYLADQFFIEPKTGLLLTKLSDNYIFIYNSFNHIPHFFYEFSNPLNSNVLEKVYDEGSEFKQISIQNGNISKTEVKRSTFNAEDMNLIAPSVTDRYKFATTANGKILISDNEYRNRYVGFKNGRITDSTTFFTVSEYLEWLASLESKFERVVDGRNIFERYAPVTEKPEDVTPRQILLDIDENLSLRNEDEDEITLNSKILMIEDDNFILKADNGDEISYKIVFNDDKDKYYISAIGQSNFYLIDNTSLSKFLSNTQSFHIITNSPNYIYSHNFFIKVGLDKEKQSLRKILKEFQIKERITHITEKGYTEKRKVEEGIQSQISEEYRDNWDENSLFYLLTSQGETLDQENSEESRRVVNILNDLDYLICEDLEYEIADFIGIKDSDGERKVYFIHAKAEKEKKGIAASAFQDVCSQIIKNLDYVHPLSEERPNFSKWERTWKQSRYKVERQRITTLNNNHHLSPAELWALIKDIQQDQEGEVYVWALLSNMLSLRKFESVTLGHQDDEGIIPLIYILSNTWSQVQNAGAKFEILFNKIEVQ</sequence>
<evidence type="ECO:0000313" key="2">
    <source>
        <dbReference type="EMBL" id="SFF72611.1"/>
    </source>
</evidence>
<dbReference type="PANTHER" id="PTHR47396:SF1">
    <property type="entry name" value="ATP-DEPENDENT HELICASE IRC3-RELATED"/>
    <property type="match status" value="1"/>
</dbReference>
<keyword evidence="3" id="KW-1185">Reference proteome</keyword>
<reference evidence="3" key="1">
    <citation type="submission" date="2016-10" db="EMBL/GenBank/DDBJ databases">
        <authorList>
            <person name="Varghese N."/>
            <person name="Submissions S."/>
        </authorList>
    </citation>
    <scope>NUCLEOTIDE SEQUENCE [LARGE SCALE GENOMIC DNA]</scope>
    <source>
        <strain evidence="3">FP5</strain>
    </source>
</reference>
<gene>
    <name evidence="2" type="ORF">SAMN05216353_10714</name>
</gene>
<dbReference type="GO" id="GO:0016787">
    <property type="term" value="F:hydrolase activity"/>
    <property type="evidence" value="ECO:0007669"/>
    <property type="project" value="InterPro"/>
</dbReference>
<dbReference type="AlphaFoldDB" id="A0A1I2L5S9"/>
<evidence type="ECO:0000313" key="3">
    <source>
        <dbReference type="Proteomes" id="UP000198897"/>
    </source>
</evidence>
<evidence type="ECO:0000259" key="1">
    <source>
        <dbReference type="PROSITE" id="PS51192"/>
    </source>
</evidence>
<name>A0A1I2L5S9_9BACI</name>
<dbReference type="EMBL" id="FOOG01000007">
    <property type="protein sequence ID" value="SFF72611.1"/>
    <property type="molecule type" value="Genomic_DNA"/>
</dbReference>
<feature type="domain" description="Helicase ATP-binding" evidence="1">
    <location>
        <begin position="36"/>
        <end position="205"/>
    </location>
</feature>
<dbReference type="InterPro" id="IPR014001">
    <property type="entry name" value="Helicase_ATP-bd"/>
</dbReference>
<dbReference type="GO" id="GO:0005524">
    <property type="term" value="F:ATP binding"/>
    <property type="evidence" value="ECO:0007669"/>
    <property type="project" value="InterPro"/>
</dbReference>
<accession>A0A1I2L5S9</accession>
<dbReference type="SUPFAM" id="SSF52540">
    <property type="entry name" value="P-loop containing nucleoside triphosphate hydrolases"/>
    <property type="match status" value="2"/>
</dbReference>
<dbReference type="Pfam" id="PF04851">
    <property type="entry name" value="ResIII"/>
    <property type="match status" value="1"/>
</dbReference>
<keyword evidence="2" id="KW-0378">Hydrolase</keyword>
<dbReference type="Gene3D" id="3.40.50.300">
    <property type="entry name" value="P-loop containing nucleotide triphosphate hydrolases"/>
    <property type="match status" value="2"/>
</dbReference>
<dbReference type="PROSITE" id="PS51192">
    <property type="entry name" value="HELICASE_ATP_BIND_1"/>
    <property type="match status" value="1"/>
</dbReference>
<dbReference type="RefSeq" id="WP_175477810.1">
    <property type="nucleotide sequence ID" value="NZ_FOOG01000007.1"/>
</dbReference>
<dbReference type="GO" id="GO:0004386">
    <property type="term" value="F:helicase activity"/>
    <property type="evidence" value="ECO:0007669"/>
    <property type="project" value="UniProtKB-KW"/>
</dbReference>
<proteinExistence type="predicted"/>